<reference evidence="1" key="1">
    <citation type="journal article" date="2019" name="Environ. Microbiol.">
        <title>Fungal ecological strategies reflected in gene transcription - a case study of two litter decomposers.</title>
        <authorList>
            <person name="Barbi F."/>
            <person name="Kohler A."/>
            <person name="Barry K."/>
            <person name="Baskaran P."/>
            <person name="Daum C."/>
            <person name="Fauchery L."/>
            <person name="Ihrmark K."/>
            <person name="Kuo A."/>
            <person name="LaButti K."/>
            <person name="Lipzen A."/>
            <person name="Morin E."/>
            <person name="Grigoriev I.V."/>
            <person name="Henrissat B."/>
            <person name="Lindahl B."/>
            <person name="Martin F."/>
        </authorList>
    </citation>
    <scope>NUCLEOTIDE SEQUENCE</scope>
    <source>
        <strain evidence="1">JB14</strain>
    </source>
</reference>
<dbReference type="OrthoDB" id="2677917at2759"/>
<protein>
    <submittedName>
        <fullName evidence="1">Uncharacterized protein</fullName>
    </submittedName>
</protein>
<proteinExistence type="predicted"/>
<accession>A0A6A4HV59</accession>
<feature type="non-terminal residue" evidence="1">
    <location>
        <position position="1"/>
    </location>
</feature>
<keyword evidence="2" id="KW-1185">Reference proteome</keyword>
<organism evidence="1 2">
    <name type="scientific">Gymnopus androsaceus JB14</name>
    <dbReference type="NCBI Taxonomy" id="1447944"/>
    <lineage>
        <taxon>Eukaryota</taxon>
        <taxon>Fungi</taxon>
        <taxon>Dikarya</taxon>
        <taxon>Basidiomycota</taxon>
        <taxon>Agaricomycotina</taxon>
        <taxon>Agaricomycetes</taxon>
        <taxon>Agaricomycetidae</taxon>
        <taxon>Agaricales</taxon>
        <taxon>Marasmiineae</taxon>
        <taxon>Omphalotaceae</taxon>
        <taxon>Gymnopus</taxon>
    </lineage>
</organism>
<dbReference type="EMBL" id="ML769449">
    <property type="protein sequence ID" value="KAE9401148.1"/>
    <property type="molecule type" value="Genomic_DNA"/>
</dbReference>
<evidence type="ECO:0000313" key="2">
    <source>
        <dbReference type="Proteomes" id="UP000799118"/>
    </source>
</evidence>
<gene>
    <name evidence="1" type="ORF">BT96DRAFT_818311</name>
</gene>
<name>A0A6A4HV59_9AGAR</name>
<dbReference type="AlphaFoldDB" id="A0A6A4HV59"/>
<dbReference type="Proteomes" id="UP000799118">
    <property type="component" value="Unassembled WGS sequence"/>
</dbReference>
<evidence type="ECO:0000313" key="1">
    <source>
        <dbReference type="EMBL" id="KAE9401148.1"/>
    </source>
</evidence>
<sequence>TGNMSGHVEKCWGQEAVNTVKDSTLDKACLAIKTFGKKSQTQLTAALKRFKRWAETFSTCPPEKKMACVVTAQWVAESAHLFHIVHGRYYHWLQKEGCPKHYLPSKETVAWDMKKLYTKTKAKLAEEPQVSP</sequence>